<evidence type="ECO:0008006" key="3">
    <source>
        <dbReference type="Google" id="ProtNLM"/>
    </source>
</evidence>
<gene>
    <name evidence="1" type="ORF">TRFO_21668</name>
</gene>
<dbReference type="OrthoDB" id="5945667at2759"/>
<evidence type="ECO:0000313" key="1">
    <source>
        <dbReference type="EMBL" id="OHT09433.1"/>
    </source>
</evidence>
<dbReference type="GeneID" id="94836824"/>
<dbReference type="Gene3D" id="3.90.1720.70">
    <property type="match status" value="1"/>
</dbReference>
<accession>A0A1J4KDC0</accession>
<dbReference type="InterPro" id="IPR025562">
    <property type="entry name" value="Tae4"/>
</dbReference>
<proteinExistence type="predicted"/>
<dbReference type="EMBL" id="MLAK01000639">
    <property type="protein sequence ID" value="OHT09433.1"/>
    <property type="molecule type" value="Genomic_DNA"/>
</dbReference>
<protein>
    <recommendedName>
        <fullName evidence="3">Cytoplasmic protein</fullName>
    </recommendedName>
</protein>
<reference evidence="1" key="1">
    <citation type="submission" date="2016-10" db="EMBL/GenBank/DDBJ databases">
        <authorList>
            <person name="Benchimol M."/>
            <person name="Almeida L.G."/>
            <person name="Vasconcelos A.T."/>
            <person name="Perreira-Neves A."/>
            <person name="Rosa I.A."/>
            <person name="Tasca T."/>
            <person name="Bogo M.R."/>
            <person name="de Souza W."/>
        </authorList>
    </citation>
    <scope>NUCLEOTIDE SEQUENCE [LARGE SCALE GENOMIC DNA]</scope>
    <source>
        <strain evidence="1">K</strain>
    </source>
</reference>
<keyword evidence="2" id="KW-1185">Reference proteome</keyword>
<evidence type="ECO:0000313" key="2">
    <source>
        <dbReference type="Proteomes" id="UP000179807"/>
    </source>
</evidence>
<name>A0A1J4KDC0_9EUKA</name>
<dbReference type="RefSeq" id="XP_068362569.1">
    <property type="nucleotide sequence ID" value="XM_068502120.1"/>
</dbReference>
<organism evidence="1 2">
    <name type="scientific">Tritrichomonas foetus</name>
    <dbReference type="NCBI Taxonomy" id="1144522"/>
    <lineage>
        <taxon>Eukaryota</taxon>
        <taxon>Metamonada</taxon>
        <taxon>Parabasalia</taxon>
        <taxon>Tritrichomonadida</taxon>
        <taxon>Tritrichomonadidae</taxon>
        <taxon>Tritrichomonas</taxon>
    </lineage>
</organism>
<dbReference type="Proteomes" id="UP000179807">
    <property type="component" value="Unassembled WGS sequence"/>
</dbReference>
<comment type="caution">
    <text evidence="1">The sequence shown here is derived from an EMBL/GenBank/DDBJ whole genome shotgun (WGS) entry which is preliminary data.</text>
</comment>
<dbReference type="VEuPathDB" id="TrichDB:TRFO_21668"/>
<sequence>MASLPSISKMWSDTIFDLAPAAVAKTLGGTFAKPDSPVHNFCAVRLSHALRHAGHQLNVPGGDYKDSNGNPYIIRVETMIQYLTKNFGAPETLDKSKKDFLKGKSGIIIFKIPFNDATGHCCLIKNGVFRVASDNYVGDATSINFWSL</sequence>
<dbReference type="Pfam" id="PF14113">
    <property type="entry name" value="Tae4"/>
    <property type="match status" value="1"/>
</dbReference>
<dbReference type="AlphaFoldDB" id="A0A1J4KDC0"/>